<sequence length="249" mass="28311">MQKNVVILCSSLLLILGLGAITYWALTRDHSQSIKGNAEIDWVDFVKLNGHTYTGLYDGVLVNPDDVTDAVAGKVKFKVGDVVSNPEYRTKEGDAAFLAIGTQLYEVEGYKPEEIIAAEDKSRIGGYRIYVEDSYYKTLNRRSFKDLPMDQVSKIELYKMNETIPYRTLVNQEQADFIHLLKSGEYKPTYTPNTQNGDPSYYSMVFYTNEPIAFSFSIADDGDHVFFYPWDLSLVDNRIRTLMADPNKS</sequence>
<dbReference type="RefSeq" id="WP_317980790.1">
    <property type="nucleotide sequence ID" value="NZ_BTCL01000013.1"/>
</dbReference>
<organism evidence="1 2">
    <name type="scientific">Paenibacillus glycanilyticus</name>
    <dbReference type="NCBI Taxonomy" id="126569"/>
    <lineage>
        <taxon>Bacteria</taxon>
        <taxon>Bacillati</taxon>
        <taxon>Bacillota</taxon>
        <taxon>Bacilli</taxon>
        <taxon>Bacillales</taxon>
        <taxon>Paenibacillaceae</taxon>
        <taxon>Paenibacillus</taxon>
    </lineage>
</organism>
<keyword evidence="2" id="KW-1185">Reference proteome</keyword>
<dbReference type="Proteomes" id="UP001285921">
    <property type="component" value="Unassembled WGS sequence"/>
</dbReference>
<gene>
    <name evidence="1" type="ORF">PghCCS26_36680</name>
</gene>
<comment type="caution">
    <text evidence="1">The sequence shown here is derived from an EMBL/GenBank/DDBJ whole genome shotgun (WGS) entry which is preliminary data.</text>
</comment>
<evidence type="ECO:0000313" key="1">
    <source>
        <dbReference type="EMBL" id="GMK46539.1"/>
    </source>
</evidence>
<proteinExistence type="predicted"/>
<dbReference type="EMBL" id="BTCL01000013">
    <property type="protein sequence ID" value="GMK46539.1"/>
    <property type="molecule type" value="Genomic_DNA"/>
</dbReference>
<protein>
    <recommendedName>
        <fullName evidence="3">DUF3298 domain-containing protein</fullName>
    </recommendedName>
</protein>
<accession>A0ABQ6NP09</accession>
<evidence type="ECO:0008006" key="3">
    <source>
        <dbReference type="Google" id="ProtNLM"/>
    </source>
</evidence>
<reference evidence="1 2" key="1">
    <citation type="submission" date="2023-05" db="EMBL/GenBank/DDBJ databases">
        <title>Draft genome of Paenibacillus sp. CCS26.</title>
        <authorList>
            <person name="Akita H."/>
            <person name="Shinto Y."/>
            <person name="Kimura Z."/>
        </authorList>
    </citation>
    <scope>NUCLEOTIDE SEQUENCE [LARGE SCALE GENOMIC DNA]</scope>
    <source>
        <strain evidence="1 2">CCS26</strain>
    </source>
</reference>
<evidence type="ECO:0000313" key="2">
    <source>
        <dbReference type="Proteomes" id="UP001285921"/>
    </source>
</evidence>
<name>A0ABQ6NP09_9BACL</name>